<feature type="coiled-coil region" evidence="1">
    <location>
        <begin position="591"/>
        <end position="627"/>
    </location>
</feature>
<dbReference type="InterPro" id="IPR045063">
    <property type="entry name" value="Dynamin_N"/>
</dbReference>
<dbReference type="PANTHER" id="PTHR43681">
    <property type="entry name" value="TRANSMEMBRANE GTPASE FZO"/>
    <property type="match status" value="1"/>
</dbReference>
<evidence type="ECO:0000313" key="5">
    <source>
        <dbReference type="EMBL" id="GAA4793953.1"/>
    </source>
</evidence>
<evidence type="ECO:0000256" key="1">
    <source>
        <dbReference type="SAM" id="Coils"/>
    </source>
</evidence>
<dbReference type="SUPFAM" id="SSF52540">
    <property type="entry name" value="P-loop containing nucleoside triphosphate hydrolases"/>
    <property type="match status" value="1"/>
</dbReference>
<dbReference type="EMBL" id="BAABHO010000025">
    <property type="protein sequence ID" value="GAA4793953.1"/>
    <property type="molecule type" value="Genomic_DNA"/>
</dbReference>
<keyword evidence="6" id="KW-1185">Reference proteome</keyword>
<dbReference type="Proteomes" id="UP001500928">
    <property type="component" value="Unassembled WGS sequence"/>
</dbReference>
<reference evidence="6" key="1">
    <citation type="journal article" date="2019" name="Int. J. Syst. Evol. Microbiol.">
        <title>The Global Catalogue of Microorganisms (GCM) 10K type strain sequencing project: providing services to taxonomists for standard genome sequencing and annotation.</title>
        <authorList>
            <consortium name="The Broad Institute Genomics Platform"/>
            <consortium name="The Broad Institute Genome Sequencing Center for Infectious Disease"/>
            <person name="Wu L."/>
            <person name="Ma J."/>
        </authorList>
    </citation>
    <scope>NUCLEOTIDE SEQUENCE [LARGE SCALE GENOMIC DNA]</scope>
    <source>
        <strain evidence="6">JCM 17979</strain>
    </source>
</reference>
<evidence type="ECO:0000256" key="3">
    <source>
        <dbReference type="SAM" id="Phobius"/>
    </source>
</evidence>
<proteinExistence type="predicted"/>
<feature type="compositionally biased region" description="Basic and acidic residues" evidence="2">
    <location>
        <begin position="578"/>
        <end position="587"/>
    </location>
</feature>
<feature type="compositionally biased region" description="Low complexity" evidence="2">
    <location>
        <begin position="564"/>
        <end position="577"/>
    </location>
</feature>
<sequence>MAQQAPSAAVNHALETLDMTVKGAKAYGREDIAERLTRARRLLTDSTITVHVVGEFKQGKSSLINALLTAPICPVDDDIATSVPTEVRYNNEVAASASFDAAPGSGGPGWTEPISPSEIASYVSEAGNPGNTRRLRSVTVGIDRPLLSSGLVLIDTPGVGGLGSVHNATTIGSLPQSHAVLFVSDASQELTYAEVRFLRTVQDLCPNIVMIQTKTDLYPHWGRIRDLNANHLRRAGVAIEIIPVSSEIRQVAARSSDQALNNESGFPVLVNHLHQTIANAERVALDSTVTHITRALQQLDIAIAAERDALVAPQNAARIVATLERTKARADALRERSSKWQLVLQDGFADINSDIEFDLRQRSRTVLHEAEAAIDDGDPAKNWTEFEEWLRQRLAGEALENYAMFVRRAKEVAFQVGQHFELAESQIITARDVSAPIDKLRDFSVDSAFVEKKAKGAGLAAMQKGYGGVLMFTMLPAMLGLAVPLPIGLAAGALMGGFGFKEQRKQQLERRRGEAKNTVRRFVDEFNIQIGKDSRDAIRHVQRELRNAWSERITELQRSAADGLAAAQQAAQTSESDASTRERLDNDQKSMVMLRARVTDLQAHLERAQAAIEKAQAEQRARELSAAAANPQGVA</sequence>
<accession>A0ABP9BDK7</accession>
<keyword evidence="1" id="KW-0175">Coiled coil</keyword>
<protein>
    <submittedName>
        <fullName evidence="5">Dynamin family protein</fullName>
    </submittedName>
</protein>
<dbReference type="PANTHER" id="PTHR43681:SF1">
    <property type="entry name" value="SARCALUMENIN"/>
    <property type="match status" value="1"/>
</dbReference>
<evidence type="ECO:0000313" key="6">
    <source>
        <dbReference type="Proteomes" id="UP001500928"/>
    </source>
</evidence>
<keyword evidence="3" id="KW-0812">Transmembrane</keyword>
<keyword evidence="3" id="KW-0472">Membrane</keyword>
<dbReference type="Gene3D" id="3.40.50.300">
    <property type="entry name" value="P-loop containing nucleotide triphosphate hydrolases"/>
    <property type="match status" value="1"/>
</dbReference>
<name>A0ABP9BDK7_9PSEU</name>
<gene>
    <name evidence="5" type="ORF">GCM10023200_32290</name>
</gene>
<comment type="caution">
    <text evidence="5">The sequence shown here is derived from an EMBL/GenBank/DDBJ whole genome shotgun (WGS) entry which is preliminary data.</text>
</comment>
<keyword evidence="3" id="KW-1133">Transmembrane helix</keyword>
<evidence type="ECO:0000256" key="2">
    <source>
        <dbReference type="SAM" id="MobiDB-lite"/>
    </source>
</evidence>
<dbReference type="Pfam" id="PF00350">
    <property type="entry name" value="Dynamin_N"/>
    <property type="match status" value="1"/>
</dbReference>
<evidence type="ECO:0000259" key="4">
    <source>
        <dbReference type="Pfam" id="PF00350"/>
    </source>
</evidence>
<dbReference type="InterPro" id="IPR051943">
    <property type="entry name" value="TRAFAC_Dynamin-like_GTPase"/>
</dbReference>
<dbReference type="RefSeq" id="WP_345416874.1">
    <property type="nucleotide sequence ID" value="NZ_BAABHO010000025.1"/>
</dbReference>
<dbReference type="InterPro" id="IPR027417">
    <property type="entry name" value="P-loop_NTPase"/>
</dbReference>
<feature type="region of interest" description="Disordered" evidence="2">
    <location>
        <begin position="564"/>
        <end position="587"/>
    </location>
</feature>
<organism evidence="5 6">
    <name type="scientific">Actinomycetospora chlora</name>
    <dbReference type="NCBI Taxonomy" id="663608"/>
    <lineage>
        <taxon>Bacteria</taxon>
        <taxon>Bacillati</taxon>
        <taxon>Actinomycetota</taxon>
        <taxon>Actinomycetes</taxon>
        <taxon>Pseudonocardiales</taxon>
        <taxon>Pseudonocardiaceae</taxon>
        <taxon>Actinomycetospora</taxon>
    </lineage>
</organism>
<feature type="domain" description="Dynamin N-terminal" evidence="4">
    <location>
        <begin position="50"/>
        <end position="203"/>
    </location>
</feature>
<feature type="transmembrane region" description="Helical" evidence="3">
    <location>
        <begin position="469"/>
        <end position="500"/>
    </location>
</feature>